<dbReference type="CDD" id="cd06559">
    <property type="entry name" value="Endonuclease_V"/>
    <property type="match status" value="1"/>
</dbReference>
<keyword evidence="8" id="KW-1185">Reference proteome</keyword>
<dbReference type="HAMAP" id="MF_00801">
    <property type="entry name" value="Endonuclease_5"/>
    <property type="match status" value="1"/>
</dbReference>
<evidence type="ECO:0000313" key="7">
    <source>
        <dbReference type="EMBL" id="MFC4540256.1"/>
    </source>
</evidence>
<keyword evidence="2 6" id="KW-0963">Cytoplasm</keyword>
<dbReference type="EMBL" id="JBHSEU010000021">
    <property type="protein sequence ID" value="MFC4540256.1"/>
    <property type="molecule type" value="Genomic_DNA"/>
</dbReference>
<sequence>MTNQQALHEWTLTPEEAVVLQRRLAPRVVRQGKPDTVTCIAGVDIGFEDGGETTRAAVVMLEWPSLTLQESVVHREPTRMPYIPGLLSFREIPAALAAFARLASRPDLVMVDGQGIAHPRRLGVASHLGLWLDLPTLGVAKKVLCGRHGDVPATRGEWTPLTDRRRAEDPADVETDAEGRVVIGAMLRSRENVKPVIVSPGHRLDLATALEWTNACLGKTKLPEPTRLADRLASRRGRRFVEPNGSLL</sequence>
<comment type="caution">
    <text evidence="7">The sequence shown here is derived from an EMBL/GenBank/DDBJ whole genome shotgun (WGS) entry which is preliminary data.</text>
</comment>
<evidence type="ECO:0000256" key="1">
    <source>
        <dbReference type="ARBA" id="ARBA00004496"/>
    </source>
</evidence>
<dbReference type="GO" id="GO:0043737">
    <property type="term" value="F:deoxyribonuclease V activity"/>
    <property type="evidence" value="ECO:0007669"/>
    <property type="project" value="UniProtKB-EC"/>
</dbReference>
<feature type="site" description="Interaction with target DNA" evidence="6">
    <location>
        <position position="82"/>
    </location>
</feature>
<comment type="similarity">
    <text evidence="6">Belongs to the endonuclease V family.</text>
</comment>
<accession>A0ABV9D5D0</accession>
<keyword evidence="6" id="KW-0234">DNA repair</keyword>
<evidence type="ECO:0000256" key="5">
    <source>
        <dbReference type="ARBA" id="ARBA00022801"/>
    </source>
</evidence>
<evidence type="ECO:0000256" key="4">
    <source>
        <dbReference type="ARBA" id="ARBA00022759"/>
    </source>
</evidence>
<keyword evidence="3 6" id="KW-0540">Nuclease</keyword>
<dbReference type="InterPro" id="IPR007581">
    <property type="entry name" value="Endonuclease-V"/>
</dbReference>
<keyword evidence="5 6" id="KW-0378">Hydrolase</keyword>
<dbReference type="RefSeq" id="WP_246968711.1">
    <property type="nucleotide sequence ID" value="NZ_JAKGAN010000002.1"/>
</dbReference>
<dbReference type="Pfam" id="PF04493">
    <property type="entry name" value="Endonuclease_5"/>
    <property type="match status" value="1"/>
</dbReference>
<comment type="cofactor">
    <cofactor evidence="6">
        <name>Mg(2+)</name>
        <dbReference type="ChEBI" id="CHEBI:18420"/>
    </cofactor>
</comment>
<dbReference type="PANTHER" id="PTHR28511">
    <property type="entry name" value="ENDONUCLEASE V"/>
    <property type="match status" value="1"/>
</dbReference>
<evidence type="ECO:0000256" key="6">
    <source>
        <dbReference type="HAMAP-Rule" id="MF_00801"/>
    </source>
</evidence>
<comment type="function">
    <text evidence="6">DNA repair enzyme involved in the repair of deaminated bases. Selectively cleaves double-stranded DNA at the second phosphodiester bond 3' to a deoxyinosine leaving behind the intact lesion on the nicked DNA.</text>
</comment>
<dbReference type="PANTHER" id="PTHR28511:SF1">
    <property type="entry name" value="ENDONUCLEASE V"/>
    <property type="match status" value="1"/>
</dbReference>
<dbReference type="Proteomes" id="UP001596030">
    <property type="component" value="Unassembled WGS sequence"/>
</dbReference>
<feature type="binding site" evidence="6">
    <location>
        <position position="44"/>
    </location>
    <ligand>
        <name>Mg(2+)</name>
        <dbReference type="ChEBI" id="CHEBI:18420"/>
    </ligand>
</feature>
<gene>
    <name evidence="6 7" type="primary">nfi</name>
    <name evidence="7" type="ORF">ACFO0U_15925</name>
</gene>
<feature type="binding site" evidence="6">
    <location>
        <position position="112"/>
    </location>
    <ligand>
        <name>Mg(2+)</name>
        <dbReference type="ChEBI" id="CHEBI:18420"/>
    </ligand>
</feature>
<proteinExistence type="inferred from homology"/>
<protein>
    <recommendedName>
        <fullName evidence="6">Endonuclease V</fullName>
        <ecNumber evidence="6">3.1.21.7</ecNumber>
    </recommendedName>
    <alternativeName>
        <fullName evidence="6">Deoxyinosine 3'endonuclease</fullName>
    </alternativeName>
    <alternativeName>
        <fullName evidence="6">Deoxyribonuclease V</fullName>
        <shortName evidence="6">DNase V</shortName>
    </alternativeName>
</protein>
<dbReference type="NCBIfam" id="NF008629">
    <property type="entry name" value="PRK11617.1"/>
    <property type="match status" value="1"/>
</dbReference>
<keyword evidence="4 6" id="KW-0255">Endonuclease</keyword>
<comment type="catalytic activity">
    <reaction evidence="6">
        <text>Endonucleolytic cleavage at apurinic or apyrimidinic sites to products with a 5'-phosphate.</text>
        <dbReference type="EC" id="3.1.21.7"/>
    </reaction>
</comment>
<comment type="subcellular location">
    <subcellularLocation>
        <location evidence="1 6">Cytoplasm</location>
    </subcellularLocation>
</comment>
<keyword evidence="6" id="KW-0460">Magnesium</keyword>
<reference evidence="8" key="1">
    <citation type="journal article" date="2019" name="Int. J. Syst. Evol. Microbiol.">
        <title>The Global Catalogue of Microorganisms (GCM) 10K type strain sequencing project: providing services to taxonomists for standard genome sequencing and annotation.</title>
        <authorList>
            <consortium name="The Broad Institute Genomics Platform"/>
            <consortium name="The Broad Institute Genome Sequencing Center for Infectious Disease"/>
            <person name="Wu L."/>
            <person name="Ma J."/>
        </authorList>
    </citation>
    <scope>NUCLEOTIDE SEQUENCE [LARGE SCALE GENOMIC DNA]</scope>
    <source>
        <strain evidence="8">CGMCC 1.12121</strain>
    </source>
</reference>
<name>A0ABV9D5D0_9GAMM</name>
<dbReference type="EC" id="3.1.21.7" evidence="6"/>
<evidence type="ECO:0000313" key="8">
    <source>
        <dbReference type="Proteomes" id="UP001596030"/>
    </source>
</evidence>
<keyword evidence="6" id="KW-0227">DNA damage</keyword>
<organism evidence="7 8">
    <name type="scientific">Chromohalobacter sarecensis</name>
    <dbReference type="NCBI Taxonomy" id="245294"/>
    <lineage>
        <taxon>Bacteria</taxon>
        <taxon>Pseudomonadati</taxon>
        <taxon>Pseudomonadota</taxon>
        <taxon>Gammaproteobacteria</taxon>
        <taxon>Oceanospirillales</taxon>
        <taxon>Halomonadaceae</taxon>
        <taxon>Chromohalobacter</taxon>
    </lineage>
</organism>
<dbReference type="Gene3D" id="3.30.2170.10">
    <property type="entry name" value="archaeoglobus fulgidus dsm 4304 superfamily"/>
    <property type="match status" value="1"/>
</dbReference>
<keyword evidence="6" id="KW-0479">Metal-binding</keyword>
<evidence type="ECO:0000256" key="3">
    <source>
        <dbReference type="ARBA" id="ARBA00022722"/>
    </source>
</evidence>
<evidence type="ECO:0000256" key="2">
    <source>
        <dbReference type="ARBA" id="ARBA00022490"/>
    </source>
</evidence>